<evidence type="ECO:0000313" key="1">
    <source>
        <dbReference type="EMBL" id="CAH3192425.1"/>
    </source>
</evidence>
<protein>
    <submittedName>
        <fullName evidence="1">Uncharacterized protein</fullName>
    </submittedName>
</protein>
<dbReference type="EMBL" id="CALNXI010003175">
    <property type="protein sequence ID" value="CAH3192425.1"/>
    <property type="molecule type" value="Genomic_DNA"/>
</dbReference>
<dbReference type="Proteomes" id="UP001159427">
    <property type="component" value="Unassembled WGS sequence"/>
</dbReference>
<evidence type="ECO:0000313" key="2">
    <source>
        <dbReference type="Proteomes" id="UP001159427"/>
    </source>
</evidence>
<sequence length="226" mass="26964">NEGLLPHSLIGTDKFIRENQRILVECETEEAQEPACNKDTGEIQKSMRKWSRGLLHYVRGGGFIEKWCPLYVSEGPGQVFLITIQYLLQRLKDMPEEQWEDFILSYDNMCNLDKLRVAKKPLPLPEPYDKIWLKVRKIVDRLHMRNHKNPECRVKYGSDDLKEKFPSLNTPVTEQVFVWASRFKRIMCAMPKRRSLFFYHRMVIRRNNYVTNCYKEKRVPEFPSIH</sequence>
<comment type="caution">
    <text evidence="1">The sequence shown here is derived from an EMBL/GenBank/DDBJ whole genome shotgun (WGS) entry which is preliminary data.</text>
</comment>
<feature type="non-terminal residue" evidence="1">
    <location>
        <position position="1"/>
    </location>
</feature>
<proteinExistence type="predicted"/>
<organism evidence="1 2">
    <name type="scientific">Porites evermanni</name>
    <dbReference type="NCBI Taxonomy" id="104178"/>
    <lineage>
        <taxon>Eukaryota</taxon>
        <taxon>Metazoa</taxon>
        <taxon>Cnidaria</taxon>
        <taxon>Anthozoa</taxon>
        <taxon>Hexacorallia</taxon>
        <taxon>Scleractinia</taxon>
        <taxon>Fungiina</taxon>
        <taxon>Poritidae</taxon>
        <taxon>Porites</taxon>
    </lineage>
</organism>
<accession>A0ABN8SNE6</accession>
<keyword evidence="2" id="KW-1185">Reference proteome</keyword>
<reference evidence="1 2" key="1">
    <citation type="submission" date="2022-05" db="EMBL/GenBank/DDBJ databases">
        <authorList>
            <consortium name="Genoscope - CEA"/>
            <person name="William W."/>
        </authorList>
    </citation>
    <scope>NUCLEOTIDE SEQUENCE [LARGE SCALE GENOMIC DNA]</scope>
</reference>
<name>A0ABN8SNE6_9CNID</name>
<gene>
    <name evidence="1" type="ORF">PEVE_00023865</name>
</gene>